<dbReference type="Proteomes" id="UP000319627">
    <property type="component" value="Unassembled WGS sequence"/>
</dbReference>
<gene>
    <name evidence="1" type="ORF">LX59_00753</name>
</gene>
<sequence length="111" mass="12742">MPYTITYYSESVQHDVLTLPPSILASYLRLADMLEVFGPSLRMPHSRAMGNGLFELRPKGREGIGRVFYCFQVGEQIMVLHSFVKKTQETPNRELNIALTRMQEVKNAHSR</sequence>
<keyword evidence="2" id="KW-1185">Reference proteome</keyword>
<dbReference type="AlphaFoldDB" id="A0A562J0I6"/>
<organism evidence="1 2">
    <name type="scientific">Azomonas agilis</name>
    <dbReference type="NCBI Taxonomy" id="116849"/>
    <lineage>
        <taxon>Bacteria</taxon>
        <taxon>Pseudomonadati</taxon>
        <taxon>Pseudomonadota</taxon>
        <taxon>Gammaproteobacteria</taxon>
        <taxon>Pseudomonadales</taxon>
        <taxon>Pseudomonadaceae</taxon>
        <taxon>Azomonas</taxon>
    </lineage>
</organism>
<accession>A0A562J0I6</accession>
<comment type="caution">
    <text evidence="1">The sequence shown here is derived from an EMBL/GenBank/DDBJ whole genome shotgun (WGS) entry which is preliminary data.</text>
</comment>
<dbReference type="Pfam" id="PF05973">
    <property type="entry name" value="Gp49"/>
    <property type="match status" value="1"/>
</dbReference>
<evidence type="ECO:0000313" key="2">
    <source>
        <dbReference type="Proteomes" id="UP000319627"/>
    </source>
</evidence>
<dbReference type="OrthoDB" id="3233388at2"/>
<dbReference type="RefSeq" id="WP_144570493.1">
    <property type="nucleotide sequence ID" value="NZ_VLKG01000002.1"/>
</dbReference>
<dbReference type="InterPro" id="IPR009241">
    <property type="entry name" value="HigB-like"/>
</dbReference>
<name>A0A562J0I6_9GAMM</name>
<dbReference type="EMBL" id="VLKG01000002">
    <property type="protein sequence ID" value="TWH76708.1"/>
    <property type="molecule type" value="Genomic_DNA"/>
</dbReference>
<reference evidence="1 2" key="1">
    <citation type="submission" date="2019-07" db="EMBL/GenBank/DDBJ databases">
        <title>Genomic Encyclopedia of Type Strains, Phase I: the one thousand microbial genomes (KMG-I) project.</title>
        <authorList>
            <person name="Kyrpides N."/>
        </authorList>
    </citation>
    <scope>NUCLEOTIDE SEQUENCE [LARGE SCALE GENOMIC DNA]</scope>
    <source>
        <strain evidence="1 2">DSM 375</strain>
    </source>
</reference>
<evidence type="ECO:0000313" key="1">
    <source>
        <dbReference type="EMBL" id="TWH76708.1"/>
    </source>
</evidence>
<protein>
    <submittedName>
        <fullName evidence="1">Phage-related protein</fullName>
    </submittedName>
</protein>
<proteinExistence type="predicted"/>